<organism evidence="8 16">
    <name type="scientific">Phocaeicola dorei</name>
    <dbReference type="NCBI Taxonomy" id="357276"/>
    <lineage>
        <taxon>Bacteria</taxon>
        <taxon>Pseudomonadati</taxon>
        <taxon>Bacteroidota</taxon>
        <taxon>Bacteroidia</taxon>
        <taxon>Bacteroidales</taxon>
        <taxon>Bacteroidaceae</taxon>
        <taxon>Phocaeicola</taxon>
    </lineage>
</organism>
<dbReference type="Gene3D" id="3.90.550.10">
    <property type="entry name" value="Spore Coat Polysaccharide Biosynthesis Protein SpsA, Chain A"/>
    <property type="match status" value="1"/>
</dbReference>
<reference evidence="11" key="5">
    <citation type="journal article" date="2023" name="Nat. Commun.">
        <title>Identification of a novel Human Milk Oligosaccharides utilization cluster in the infant gut commensal Bacteroides dorei.</title>
        <authorList>
            <person name="Kijner S."/>
            <person name="Ennis D."/>
            <person name="Shmorak S."/>
            <person name="Florentin A."/>
            <person name="Yassour M."/>
        </authorList>
    </citation>
    <scope>NUCLEOTIDE SEQUENCE</scope>
    <source>
        <strain evidence="11">2</strain>
    </source>
</reference>
<reference evidence="9 15" key="3">
    <citation type="submission" date="2019-11" db="EMBL/GenBank/DDBJ databases">
        <title>Complete genome sequence of Bacteroides dorei DSM 17855.</title>
        <authorList>
            <person name="Russell J.T."/>
        </authorList>
    </citation>
    <scope>NUCLEOTIDE SEQUENCE [LARGE SCALE GENOMIC DNA]</scope>
    <source>
        <strain evidence="9 15">DSM 17855</strain>
    </source>
</reference>
<dbReference type="EMBL" id="CP046176">
    <property type="protein sequence ID" value="QJR76316.1"/>
    <property type="molecule type" value="Genomic_DNA"/>
</dbReference>
<dbReference type="Proteomes" id="UP000500949">
    <property type="component" value="Chromosome"/>
</dbReference>
<dbReference type="EMBL" id="VVZB01000002">
    <property type="protein sequence ID" value="KAA5385271.1"/>
    <property type="molecule type" value="Genomic_DNA"/>
</dbReference>
<dbReference type="PANTHER" id="PTHR22916">
    <property type="entry name" value="GLYCOSYLTRANSFERASE"/>
    <property type="match status" value="1"/>
</dbReference>
<dbReference type="EMBL" id="QRZL01000009">
    <property type="protein sequence ID" value="RGV77195.1"/>
    <property type="molecule type" value="Genomic_DNA"/>
</dbReference>
<proteinExistence type="predicted"/>
<evidence type="ECO:0000313" key="8">
    <source>
        <dbReference type="EMBL" id="MDU0269193.1"/>
    </source>
</evidence>
<evidence type="ECO:0000313" key="14">
    <source>
        <dbReference type="Proteomes" id="UP000481700"/>
    </source>
</evidence>
<name>A0A1Y4PPF3_9BACT</name>
<dbReference type="Proteomes" id="UP000777173">
    <property type="component" value="Unassembled WGS sequence"/>
</dbReference>
<dbReference type="AlphaFoldDB" id="A0A1Y4PPF3"/>
<evidence type="ECO:0000313" key="5">
    <source>
        <dbReference type="EMBL" id="KAA5385271.1"/>
    </source>
</evidence>
<dbReference type="EC" id="2.4.-.-" evidence="8"/>
<dbReference type="Proteomes" id="UP000283678">
    <property type="component" value="Unassembled WGS sequence"/>
</dbReference>
<dbReference type="CDD" id="cd00761">
    <property type="entry name" value="Glyco_tranf_GTA_type"/>
    <property type="match status" value="1"/>
</dbReference>
<reference evidence="13 14" key="2">
    <citation type="journal article" date="2019" name="Nat. Med.">
        <title>A library of human gut bacterial isolates paired with longitudinal multiomics data enables mechanistic microbiome research.</title>
        <authorList>
            <person name="Poyet M."/>
            <person name="Groussin M."/>
            <person name="Gibbons S.M."/>
            <person name="Avila-Pacheco J."/>
            <person name="Jiang X."/>
            <person name="Kearney S.M."/>
            <person name="Perrotta A.R."/>
            <person name="Berdy B."/>
            <person name="Zhao S."/>
            <person name="Lieberman T.D."/>
            <person name="Swanson P.K."/>
            <person name="Smith M."/>
            <person name="Roesemann S."/>
            <person name="Alexander J.E."/>
            <person name="Rich S.A."/>
            <person name="Livny J."/>
            <person name="Vlamakis H."/>
            <person name="Clish C."/>
            <person name="Bullock K."/>
            <person name="Deik A."/>
            <person name="Scott J."/>
            <person name="Pierce K.A."/>
            <person name="Xavier R.J."/>
            <person name="Alm E.J."/>
        </authorList>
    </citation>
    <scope>NUCLEOTIDE SEQUENCE [LARGE SCALE GENOMIC DNA]</scope>
    <source>
        <strain evidence="4 14">BIOML-A25</strain>
        <strain evidence="5 13">BIOML-A5</strain>
        <strain evidence="6">BIOML-A8</strain>
    </source>
</reference>
<dbReference type="GO" id="GO:0016758">
    <property type="term" value="F:hexosyltransferase activity"/>
    <property type="evidence" value="ECO:0007669"/>
    <property type="project" value="UniProtKB-ARBA"/>
</dbReference>
<feature type="domain" description="Glycosyltransferase 2-like" evidence="3">
    <location>
        <begin position="3"/>
        <end position="122"/>
    </location>
</feature>
<evidence type="ECO:0000313" key="13">
    <source>
        <dbReference type="Proteomes" id="UP000347681"/>
    </source>
</evidence>
<reference evidence="10 12" key="1">
    <citation type="submission" date="2018-08" db="EMBL/GenBank/DDBJ databases">
        <title>A genome reference for cultivated species of the human gut microbiota.</title>
        <authorList>
            <person name="Zou Y."/>
            <person name="Xue W."/>
            <person name="Luo G."/>
        </authorList>
    </citation>
    <scope>NUCLEOTIDE SEQUENCE [LARGE SCALE GENOMIC DNA]</scope>
    <source>
        <strain evidence="10 12">AF14-1AC</strain>
    </source>
</reference>
<dbReference type="EMBL" id="JAWDEV010000001">
    <property type="protein sequence ID" value="MDU0269193.1"/>
    <property type="molecule type" value="Genomic_DNA"/>
</dbReference>
<dbReference type="Pfam" id="PF00535">
    <property type="entry name" value="Glycos_transf_2"/>
    <property type="match status" value="1"/>
</dbReference>
<dbReference type="Proteomes" id="UP001181086">
    <property type="component" value="Unassembled WGS sequence"/>
</dbReference>
<dbReference type="Proteomes" id="UP000481700">
    <property type="component" value="Unassembled WGS sequence"/>
</dbReference>
<gene>
    <name evidence="10" type="ORF">DWW04_11060</name>
    <name evidence="6" type="ORF">F2Y44_00480</name>
    <name evidence="5" type="ORF">F2Y61_05405</name>
    <name evidence="4" type="ORF">F2Z07_01680</name>
    <name evidence="9" type="ORF">GKD17_07875</name>
    <name evidence="7" type="ORF">KSU80_09605</name>
    <name evidence="11" type="ORF">QNN11_10620</name>
    <name evidence="8" type="ORF">RVH45_04620</name>
</gene>
<dbReference type="InterPro" id="IPR001173">
    <property type="entry name" value="Glyco_trans_2-like"/>
</dbReference>
<protein>
    <submittedName>
        <fullName evidence="8 10">Glycosyltransferase</fullName>
        <ecNumber evidence="8">2.4.-.-</ecNumber>
    </submittedName>
</protein>
<dbReference type="EMBL" id="CP126056">
    <property type="protein sequence ID" value="WHX11642.1"/>
    <property type="molecule type" value="Genomic_DNA"/>
</dbReference>
<evidence type="ECO:0000313" key="15">
    <source>
        <dbReference type="Proteomes" id="UP000500949"/>
    </source>
</evidence>
<evidence type="ECO:0000313" key="16">
    <source>
        <dbReference type="Proteomes" id="UP001181086"/>
    </source>
</evidence>
<evidence type="ECO:0000313" key="12">
    <source>
        <dbReference type="Proteomes" id="UP000283678"/>
    </source>
</evidence>
<evidence type="ECO:0000313" key="7">
    <source>
        <dbReference type="EMBL" id="MBV3123434.1"/>
    </source>
</evidence>
<evidence type="ECO:0000313" key="11">
    <source>
        <dbReference type="EMBL" id="WHX11642.1"/>
    </source>
</evidence>
<dbReference type="Proteomes" id="UP000347681">
    <property type="component" value="Unassembled WGS sequence"/>
</dbReference>
<dbReference type="EMBL" id="VVZV01000001">
    <property type="protein sequence ID" value="KAA5325091.1"/>
    <property type="molecule type" value="Genomic_DNA"/>
</dbReference>
<keyword evidence="1 8" id="KW-0328">Glycosyltransferase</keyword>
<keyword evidence="2 8" id="KW-0808">Transferase</keyword>
<dbReference type="PANTHER" id="PTHR22916:SF51">
    <property type="entry name" value="GLYCOSYLTRANSFERASE EPSH-RELATED"/>
    <property type="match status" value="1"/>
</dbReference>
<evidence type="ECO:0000256" key="2">
    <source>
        <dbReference type="ARBA" id="ARBA00022679"/>
    </source>
</evidence>
<sequence length="344" mass="40171">MISIIVPVYNTAPYLPQCLDSLVNQTYRDIEIICVNDGSTDNSPDILKAYAERDSRILVIHQENLGLSGARNKGLESARGEWVMFVDSDDWIGTDCCKTLLSHTDKQTDVCLFSYIREFANQSFPQYLFSDKKMVYQGSSIHWLYARLIAPNDQELRLPGKIDSLSTAWGKLYKTSLIKEHGLRFVPVRQIGTEDLLFNVYYFTWVKKAIYLPDLFYHYRKNNITSLTKLYKPHLTEQWNLLFRLIEEWITPLHREDLEKALTYRRALSLIGQGLNITFSPVSFMKQHGALSAILSSHEYRTSIRQLPMNYFPIHWRLFFEMARFRSTTGVLCLLKLIKFIIER</sequence>
<dbReference type="Proteomes" id="UP001177934">
    <property type="component" value="Chromosome"/>
</dbReference>
<evidence type="ECO:0000313" key="4">
    <source>
        <dbReference type="EMBL" id="KAA5325091.1"/>
    </source>
</evidence>
<evidence type="ECO:0000259" key="3">
    <source>
        <dbReference type="Pfam" id="PF00535"/>
    </source>
</evidence>
<dbReference type="RefSeq" id="WP_007838053.1">
    <property type="nucleotide sequence ID" value="NZ_BAABYF010000001.1"/>
</dbReference>
<reference evidence="7" key="4">
    <citation type="submission" date="2021-06" db="EMBL/GenBank/DDBJ databases">
        <title>Collection of gut derived symbiotic bacterial strains cultured from healthy donors.</title>
        <authorList>
            <person name="Lin H."/>
            <person name="Littmann E."/>
            <person name="Pamer E.G."/>
        </authorList>
    </citation>
    <scope>NUCLEOTIDE SEQUENCE</scope>
    <source>
        <strain evidence="7">MSK.5.10</strain>
    </source>
</reference>
<dbReference type="EMBL" id="VVZE01000001">
    <property type="protein sequence ID" value="KAA5388234.1"/>
    <property type="molecule type" value="Genomic_DNA"/>
</dbReference>
<dbReference type="EMBL" id="JAHOAX010000007">
    <property type="protein sequence ID" value="MBV3123434.1"/>
    <property type="molecule type" value="Genomic_DNA"/>
</dbReference>
<dbReference type="GeneID" id="93446597"/>
<reference evidence="8" key="6">
    <citation type="submission" date="2023-10" db="EMBL/GenBank/DDBJ databases">
        <title>Genome of Potential pathogenic bacteria in Crohn's disease.</title>
        <authorList>
            <person name="Rodriguez-Palacios A."/>
        </authorList>
    </citation>
    <scope>NUCLEOTIDE SEQUENCE</scope>
    <source>
        <strain evidence="8">CavFT-hAR62</strain>
    </source>
</reference>
<accession>A0A1Y4PPF3</accession>
<dbReference type="SUPFAM" id="SSF53448">
    <property type="entry name" value="Nucleotide-diphospho-sugar transferases"/>
    <property type="match status" value="1"/>
</dbReference>
<dbReference type="InterPro" id="IPR029044">
    <property type="entry name" value="Nucleotide-diphossugar_trans"/>
</dbReference>
<evidence type="ECO:0000256" key="1">
    <source>
        <dbReference type="ARBA" id="ARBA00022676"/>
    </source>
</evidence>
<evidence type="ECO:0000313" key="10">
    <source>
        <dbReference type="EMBL" id="RGV77195.1"/>
    </source>
</evidence>
<evidence type="ECO:0000313" key="9">
    <source>
        <dbReference type="EMBL" id="QJR76316.1"/>
    </source>
</evidence>
<evidence type="ECO:0000313" key="6">
    <source>
        <dbReference type="EMBL" id="KAA5388234.1"/>
    </source>
</evidence>